<comment type="subcellular location">
    <subcellularLocation>
        <location evidence="1">Nucleus</location>
    </subcellularLocation>
</comment>
<dbReference type="OMA" id="QQCHYVL"/>
<dbReference type="EMBL" id="CDMC01000001">
    <property type="protein sequence ID" value="CEL01860.1"/>
    <property type="molecule type" value="Genomic_DNA"/>
</dbReference>
<accession>A0A0U5GM86</accession>
<evidence type="ECO:0000256" key="2">
    <source>
        <dbReference type="ARBA" id="ARBA00023242"/>
    </source>
</evidence>
<dbReference type="OrthoDB" id="5427633at2759"/>
<dbReference type="GO" id="GO:0007064">
    <property type="term" value="P:mitotic sister chromatid cohesion"/>
    <property type="evidence" value="ECO:0007669"/>
    <property type="project" value="TreeGrafter"/>
</dbReference>
<dbReference type="STRING" id="454130.A0A0U5GM86"/>
<dbReference type="Proteomes" id="UP000054771">
    <property type="component" value="Unassembled WGS sequence"/>
</dbReference>
<feature type="region of interest" description="Disordered" evidence="3">
    <location>
        <begin position="458"/>
        <end position="480"/>
    </location>
</feature>
<name>A0A0U5GM86_ASPCI</name>
<dbReference type="GO" id="GO:0030892">
    <property type="term" value="C:mitotic cohesin complex"/>
    <property type="evidence" value="ECO:0007669"/>
    <property type="project" value="TreeGrafter"/>
</dbReference>
<dbReference type="InterPro" id="IPR039781">
    <property type="entry name" value="Rad21/Rec8-like"/>
</dbReference>
<dbReference type="AlphaFoldDB" id="A0A0U5GM86"/>
<evidence type="ECO:0000259" key="4">
    <source>
        <dbReference type="Pfam" id="PF04825"/>
    </source>
</evidence>
<keyword evidence="6" id="KW-1185">Reference proteome</keyword>
<dbReference type="PANTHER" id="PTHR12585:SF70">
    <property type="entry name" value="RAD21_REC8 N TERMINAL DOMAIN PROTEIN (AFU_ORTHOLOGUE AFUA_6G02900)"/>
    <property type="match status" value="1"/>
</dbReference>
<dbReference type="Pfam" id="PF04825">
    <property type="entry name" value="Rad21_Rec8_N"/>
    <property type="match status" value="1"/>
</dbReference>
<dbReference type="PANTHER" id="PTHR12585">
    <property type="entry name" value="SCC1 / RAD21 FAMILY MEMBER"/>
    <property type="match status" value="1"/>
</dbReference>
<evidence type="ECO:0000313" key="6">
    <source>
        <dbReference type="Proteomes" id="UP000054771"/>
    </source>
</evidence>
<reference evidence="6" key="1">
    <citation type="journal article" date="2016" name="Genome Announc.">
        <title>Draft genome sequences of fungus Aspergillus calidoustus.</title>
        <authorList>
            <person name="Horn F."/>
            <person name="Linde J."/>
            <person name="Mattern D.J."/>
            <person name="Walther G."/>
            <person name="Guthke R."/>
            <person name="Scherlach K."/>
            <person name="Martin K."/>
            <person name="Brakhage A.A."/>
            <person name="Petzke L."/>
            <person name="Valiante V."/>
        </authorList>
    </citation>
    <scope>NUCLEOTIDE SEQUENCE [LARGE SCALE GENOMIC DNA]</scope>
    <source>
        <strain evidence="6">SF006504</strain>
    </source>
</reference>
<proteinExistence type="predicted"/>
<dbReference type="GO" id="GO:0005634">
    <property type="term" value="C:nucleus"/>
    <property type="evidence" value="ECO:0007669"/>
    <property type="project" value="UniProtKB-SubCell"/>
</dbReference>
<evidence type="ECO:0000256" key="1">
    <source>
        <dbReference type="ARBA" id="ARBA00004123"/>
    </source>
</evidence>
<protein>
    <recommendedName>
        <fullName evidence="4">Rad21/Rec8-like protein N-terminal domain-containing protein</fullName>
    </recommendedName>
</protein>
<feature type="region of interest" description="Disordered" evidence="3">
    <location>
        <begin position="353"/>
        <end position="389"/>
    </location>
</feature>
<evidence type="ECO:0000256" key="3">
    <source>
        <dbReference type="SAM" id="MobiDB-lite"/>
    </source>
</evidence>
<feature type="region of interest" description="Disordered" evidence="3">
    <location>
        <begin position="224"/>
        <end position="256"/>
    </location>
</feature>
<feature type="domain" description="Rad21/Rec8-like protein N-terminal" evidence="4">
    <location>
        <begin position="1"/>
        <end position="55"/>
    </location>
</feature>
<dbReference type="InterPro" id="IPR006910">
    <property type="entry name" value="Rad21_Rec8_N"/>
</dbReference>
<dbReference type="CDD" id="cd21789">
    <property type="entry name" value="Rad21_Rec8_M_SpRec8p-like"/>
    <property type="match status" value="1"/>
</dbReference>
<keyword evidence="2" id="KW-0539">Nucleus</keyword>
<dbReference type="GO" id="GO:0003682">
    <property type="term" value="F:chromatin binding"/>
    <property type="evidence" value="ECO:0007669"/>
    <property type="project" value="TreeGrafter"/>
</dbReference>
<organism evidence="5 6">
    <name type="scientific">Aspergillus calidoustus</name>
    <dbReference type="NCBI Taxonomy" id="454130"/>
    <lineage>
        <taxon>Eukaryota</taxon>
        <taxon>Fungi</taxon>
        <taxon>Dikarya</taxon>
        <taxon>Ascomycota</taxon>
        <taxon>Pezizomycotina</taxon>
        <taxon>Eurotiomycetes</taxon>
        <taxon>Eurotiomycetidae</taxon>
        <taxon>Eurotiales</taxon>
        <taxon>Aspergillaceae</taxon>
        <taxon>Aspergillus</taxon>
        <taxon>Aspergillus subgen. Nidulantes</taxon>
    </lineage>
</organism>
<evidence type="ECO:0000313" key="5">
    <source>
        <dbReference type="EMBL" id="CEL01860.1"/>
    </source>
</evidence>
<sequence>MALRLQSNLLYGVSRVYSQQCGYTLLDVQAMHDKMRTMLRSVAARGLDPSAGKARPDQLILPYDPTFLPENNLPGLAIDFSKLTQLLEATESQQSSFLPGTPDLSQSAISSNSSLRLSFGSDDNNIPGNIGGFSSEADIGSSVQGGLNLAGLMGSSLGEDGGVLLQPDFEFDEDGNIIELGTRHQSEARTVKRGSEMRENETTNFTFGDQPIFADEDVEMAIPDQPRQPTQQPIPSVEQGSPAPEAENTGDRDQVTMPQRYRAPKLLPSDGQTALRSFELSKMNTDYMQNMAVASRQKQNNRIPTQAKKNAAYWVFGIGIGCVGSGVGISRAVHPLHFFSGDELREALAPNLAGRKRRAEDDEESEGRRVRAREEEDDNMGMAGLGDGNNLCNEDVELGRRASPALQDDHSSQMPWNITASIQSSHHETSANNFRGFGSVSDFSSRGVSESAGALASDGALGLPRRGHSRLTSASPLAGRGLPYDINQLNGLSMPGQDDDLEGFDLTQYLEDDAMADSHSIGDAPGPSYTSQPKLQNSLAESVMDQQSLNFLEFVAAKINASKPDTGAQGSSADNEITFSTLLPPHKTSHNVATQGFMHILALTTKGFLSICQDAYVDQSSEEHGVRYEYGEISMRLVQM</sequence>
<gene>
    <name evidence="5" type="ORF">ASPCAL01436</name>
</gene>